<protein>
    <submittedName>
        <fullName evidence="1">Uncharacterized protein</fullName>
    </submittedName>
</protein>
<dbReference type="AlphaFoldDB" id="A0A1M5QJR8"/>
<name>A0A1M5QJR8_9RHOB</name>
<gene>
    <name evidence="1" type="ORF">SAMN05444003_2165</name>
</gene>
<evidence type="ECO:0000313" key="2">
    <source>
        <dbReference type="Proteomes" id="UP000184074"/>
    </source>
</evidence>
<organism evidence="1 2">
    <name type="scientific">Cognatiyoonia sediminum</name>
    <dbReference type="NCBI Taxonomy" id="1508389"/>
    <lineage>
        <taxon>Bacteria</taxon>
        <taxon>Pseudomonadati</taxon>
        <taxon>Pseudomonadota</taxon>
        <taxon>Alphaproteobacteria</taxon>
        <taxon>Rhodobacterales</taxon>
        <taxon>Paracoccaceae</taxon>
        <taxon>Cognatiyoonia</taxon>
    </lineage>
</organism>
<dbReference type="EMBL" id="FQXB01000003">
    <property type="protein sequence ID" value="SHH14384.1"/>
    <property type="molecule type" value="Genomic_DNA"/>
</dbReference>
<accession>A0A1M5QJR8</accession>
<dbReference type="Proteomes" id="UP000184074">
    <property type="component" value="Unassembled WGS sequence"/>
</dbReference>
<dbReference type="STRING" id="1508389.SAMN05444003_2165"/>
<evidence type="ECO:0000313" key="1">
    <source>
        <dbReference type="EMBL" id="SHH14384.1"/>
    </source>
</evidence>
<reference evidence="1 2" key="1">
    <citation type="submission" date="2016-11" db="EMBL/GenBank/DDBJ databases">
        <authorList>
            <person name="Jaros S."/>
            <person name="Januszkiewicz K."/>
            <person name="Wedrychowicz H."/>
        </authorList>
    </citation>
    <scope>NUCLEOTIDE SEQUENCE [LARGE SCALE GENOMIC DNA]</scope>
    <source>
        <strain evidence="1 2">DSM 28715</strain>
    </source>
</reference>
<keyword evidence="2" id="KW-1185">Reference proteome</keyword>
<sequence length="45" mass="5203">MIDDLGVYRDAVLGLQRSKRHRIKKNGCLREFSDLPEGHFGGFRN</sequence>
<proteinExistence type="predicted"/>